<feature type="transmembrane region" description="Helical" evidence="6">
    <location>
        <begin position="150"/>
        <end position="169"/>
    </location>
</feature>
<keyword evidence="5 6" id="KW-0472">Membrane</keyword>
<evidence type="ECO:0000256" key="2">
    <source>
        <dbReference type="ARBA" id="ARBA00022475"/>
    </source>
</evidence>
<feature type="transmembrane region" description="Helical" evidence="6">
    <location>
        <begin position="256"/>
        <end position="274"/>
    </location>
</feature>
<feature type="transmembrane region" description="Helical" evidence="6">
    <location>
        <begin position="118"/>
        <end position="138"/>
    </location>
</feature>
<organism evidence="7 8">
    <name type="scientific">Flavobacterium rivulicola</name>
    <dbReference type="NCBI Taxonomy" id="2732161"/>
    <lineage>
        <taxon>Bacteria</taxon>
        <taxon>Pseudomonadati</taxon>
        <taxon>Bacteroidota</taxon>
        <taxon>Flavobacteriia</taxon>
        <taxon>Flavobacteriales</taxon>
        <taxon>Flavobacteriaceae</taxon>
        <taxon>Flavobacterium</taxon>
    </lineage>
</organism>
<evidence type="ECO:0000313" key="7">
    <source>
        <dbReference type="EMBL" id="NNT72790.1"/>
    </source>
</evidence>
<sequence>MFKVTSLNSISVLIKIVVGFVSSKVIALFVGPSGMALVGNLRNFVTSIESVATLGFQNGIIKYVAEYEKEPQKINTFLSTVVISILGITLLLSGFLFWTSDYLNDKIFGVNFKYQSVFRVLALCLPWYIASLFLVTVLNGFGEFKKVIKINIYGNILGLLLSVALICYWQEFGALLSVIMAPAILFFITLFFVNSKIALLKVSLKEFDFAIIKNLAEYSLMTLVAAVLGPIVYLLIRNNIIQNLGYDKAGYWEAMSRISSYYLLFLSTILTVYFLPKLSKSADNQETQKVIWSYYKGIFPVFLLGLIVLYFLKDWIIPILLTKSFHPVSALFFWQLLGDAFKAMSLILGYQFFAKKMTKAFLVTELFSLTVLWVSSTYFISVYGVEGAVIAHAVTYFVYFLTLLFYFRKTVF</sequence>
<dbReference type="GO" id="GO:0009246">
    <property type="term" value="P:enterobacterial common antigen biosynthetic process"/>
    <property type="evidence" value="ECO:0007669"/>
    <property type="project" value="InterPro"/>
</dbReference>
<name>A0A7Y3RAZ7_9FLAO</name>
<keyword evidence="8" id="KW-1185">Reference proteome</keyword>
<feature type="transmembrane region" description="Helical" evidence="6">
    <location>
        <begin position="12"/>
        <end position="32"/>
    </location>
</feature>
<dbReference type="CDD" id="cd13125">
    <property type="entry name" value="MATE_like_10"/>
    <property type="match status" value="1"/>
</dbReference>
<feature type="transmembrane region" description="Helical" evidence="6">
    <location>
        <begin position="360"/>
        <end position="383"/>
    </location>
</feature>
<comment type="subcellular location">
    <subcellularLocation>
        <location evidence="1">Cell membrane</location>
        <topology evidence="1">Multi-pass membrane protein</topology>
    </subcellularLocation>
</comment>
<protein>
    <submittedName>
        <fullName evidence="7">O-antigen translocase</fullName>
    </submittedName>
</protein>
<dbReference type="InterPro" id="IPR050833">
    <property type="entry name" value="Poly_Biosynth_Transport"/>
</dbReference>
<dbReference type="InterPro" id="IPR002797">
    <property type="entry name" value="Polysacc_synth"/>
</dbReference>
<keyword evidence="2" id="KW-1003">Cell membrane</keyword>
<evidence type="ECO:0000256" key="4">
    <source>
        <dbReference type="ARBA" id="ARBA00022989"/>
    </source>
</evidence>
<dbReference type="Pfam" id="PF01943">
    <property type="entry name" value="Polysacc_synt"/>
    <property type="match status" value="1"/>
</dbReference>
<keyword evidence="3 6" id="KW-0812">Transmembrane</keyword>
<evidence type="ECO:0000256" key="1">
    <source>
        <dbReference type="ARBA" id="ARBA00004651"/>
    </source>
</evidence>
<dbReference type="GO" id="GO:0005886">
    <property type="term" value="C:plasma membrane"/>
    <property type="evidence" value="ECO:0007669"/>
    <property type="project" value="UniProtKB-SubCell"/>
</dbReference>
<feature type="transmembrane region" description="Helical" evidence="6">
    <location>
        <begin position="389"/>
        <end position="407"/>
    </location>
</feature>
<evidence type="ECO:0000313" key="8">
    <source>
        <dbReference type="Proteomes" id="UP000536509"/>
    </source>
</evidence>
<feature type="transmembrane region" description="Helical" evidence="6">
    <location>
        <begin position="215"/>
        <end position="236"/>
    </location>
</feature>
<comment type="caution">
    <text evidence="7">The sequence shown here is derived from an EMBL/GenBank/DDBJ whole genome shotgun (WGS) entry which is preliminary data.</text>
</comment>
<evidence type="ECO:0000256" key="6">
    <source>
        <dbReference type="SAM" id="Phobius"/>
    </source>
</evidence>
<feature type="transmembrane region" description="Helical" evidence="6">
    <location>
        <begin position="294"/>
        <end position="312"/>
    </location>
</feature>
<accession>A0A7Y3RAZ7</accession>
<dbReference type="EMBL" id="JABEVX010000007">
    <property type="protein sequence ID" value="NNT72790.1"/>
    <property type="molecule type" value="Genomic_DNA"/>
</dbReference>
<feature type="transmembrane region" description="Helical" evidence="6">
    <location>
        <begin position="44"/>
        <end position="65"/>
    </location>
</feature>
<feature type="transmembrane region" description="Helical" evidence="6">
    <location>
        <begin position="77"/>
        <end position="98"/>
    </location>
</feature>
<gene>
    <name evidence="7" type="ORF">HKT18_11235</name>
</gene>
<feature type="transmembrane region" description="Helical" evidence="6">
    <location>
        <begin position="175"/>
        <end position="194"/>
    </location>
</feature>
<dbReference type="InterPro" id="IPR044550">
    <property type="entry name" value="WzxE"/>
</dbReference>
<evidence type="ECO:0000256" key="3">
    <source>
        <dbReference type="ARBA" id="ARBA00022692"/>
    </source>
</evidence>
<dbReference type="PANTHER" id="PTHR30250:SF30">
    <property type="entry name" value="LIPID III FLIPPASE"/>
    <property type="match status" value="1"/>
</dbReference>
<keyword evidence="4 6" id="KW-1133">Transmembrane helix</keyword>
<proteinExistence type="predicted"/>
<evidence type="ECO:0000256" key="5">
    <source>
        <dbReference type="ARBA" id="ARBA00023136"/>
    </source>
</evidence>
<feature type="transmembrane region" description="Helical" evidence="6">
    <location>
        <begin position="332"/>
        <end position="353"/>
    </location>
</feature>
<dbReference type="Proteomes" id="UP000536509">
    <property type="component" value="Unassembled WGS sequence"/>
</dbReference>
<dbReference type="PANTHER" id="PTHR30250">
    <property type="entry name" value="PST FAMILY PREDICTED COLANIC ACID TRANSPORTER"/>
    <property type="match status" value="1"/>
</dbReference>
<dbReference type="AlphaFoldDB" id="A0A7Y3RAZ7"/>
<reference evidence="7 8" key="1">
    <citation type="submission" date="2020-05" db="EMBL/GenBank/DDBJ databases">
        <title>Draft genome of Flavobacterium sp. IMCC34852.</title>
        <authorList>
            <person name="Song J."/>
            <person name="Cho J.-C."/>
        </authorList>
    </citation>
    <scope>NUCLEOTIDE SEQUENCE [LARGE SCALE GENOMIC DNA]</scope>
    <source>
        <strain evidence="7 8">IMCC34852</strain>
    </source>
</reference>